<accession>A0A844W2X7</accession>
<dbReference type="EMBL" id="WNXQ01000002">
    <property type="protein sequence ID" value="MWB77054.1"/>
    <property type="molecule type" value="Genomic_DNA"/>
</dbReference>
<evidence type="ECO:0000313" key="3">
    <source>
        <dbReference type="Proteomes" id="UP000443843"/>
    </source>
</evidence>
<organism evidence="2 3">
    <name type="scientific">Pseudooceanicola pacificus</name>
    <dbReference type="NCBI Taxonomy" id="2676438"/>
    <lineage>
        <taxon>Bacteria</taxon>
        <taxon>Pseudomonadati</taxon>
        <taxon>Pseudomonadota</taxon>
        <taxon>Alphaproteobacteria</taxon>
        <taxon>Rhodobacterales</taxon>
        <taxon>Paracoccaceae</taxon>
        <taxon>Pseudooceanicola</taxon>
    </lineage>
</organism>
<evidence type="ECO:0000256" key="1">
    <source>
        <dbReference type="SAM" id="MobiDB-lite"/>
    </source>
</evidence>
<gene>
    <name evidence="2" type="ORF">GLS40_03340</name>
</gene>
<dbReference type="AlphaFoldDB" id="A0A844W2X7"/>
<feature type="region of interest" description="Disordered" evidence="1">
    <location>
        <begin position="29"/>
        <end position="52"/>
    </location>
</feature>
<reference evidence="2 3" key="1">
    <citation type="submission" date="2019-11" db="EMBL/GenBank/DDBJ databases">
        <title>Pseudooceanicola pacifica sp. nov., isolated from deep-sea sediment of the Pacific Ocean.</title>
        <authorList>
            <person name="Lyu L."/>
        </authorList>
    </citation>
    <scope>NUCLEOTIDE SEQUENCE [LARGE SCALE GENOMIC DNA]</scope>
    <source>
        <strain evidence="2 3">216_PA32_1</strain>
    </source>
</reference>
<protein>
    <submittedName>
        <fullName evidence="2">Uncharacterized protein</fullName>
    </submittedName>
</protein>
<name>A0A844W2X7_9RHOB</name>
<evidence type="ECO:0000313" key="2">
    <source>
        <dbReference type="EMBL" id="MWB77054.1"/>
    </source>
</evidence>
<proteinExistence type="predicted"/>
<dbReference type="Proteomes" id="UP000443843">
    <property type="component" value="Unassembled WGS sequence"/>
</dbReference>
<sequence length="52" mass="5656">MRPRIILIGSGSLDAAIVSVLARDHGLRVPGPDIRKSQRHVTGGWDQPGDQR</sequence>
<comment type="caution">
    <text evidence="2">The sequence shown here is derived from an EMBL/GenBank/DDBJ whole genome shotgun (WGS) entry which is preliminary data.</text>
</comment>
<dbReference type="RefSeq" id="WP_160381219.1">
    <property type="nucleotide sequence ID" value="NZ_WNXQ01000002.1"/>
</dbReference>
<keyword evidence="3" id="KW-1185">Reference proteome</keyword>